<dbReference type="Gene3D" id="3.50.30.60">
    <property type="entry name" value="LD-carboxypeptidase A C-terminal domain-like"/>
    <property type="match status" value="1"/>
</dbReference>
<sequence length="357" mass="40528">MKYPKPLEQKGTIGFVAPSFSCGIEPYRTMFDHGLQKFKDRGHSLDLGPNCYEERGIGISNTPKACGEELTEWYCRKENQALISCGGGELMCEILDYVDFERIRAAEPKWYMGFSDNTNFTFLLPTLCDTASIYGPCAGSFGMEPWDPSIQDAYDLLLGKKEKIQGYPMWEKSGSDLGMAFKEENPLSPYRLTEQKVLKSFVGPRPAEPGEELCFQGRLLGGCMDCLVNLIGTEYDRVREFLKQYQKDGIVWFLESCDLTVMGMRRAVWQMKHAGWLQYVKGFLIGRPLHFGEASMGLDHYRAVWEPLAEYQVPVILDVDLGHLPPMMPVVCGALGKVRVKGNDISIQYKKEFHRNE</sequence>
<evidence type="ECO:0000259" key="3">
    <source>
        <dbReference type="Pfam" id="PF02016"/>
    </source>
</evidence>
<gene>
    <name evidence="5" type="ORF">H9716_00120</name>
</gene>
<evidence type="ECO:0000256" key="1">
    <source>
        <dbReference type="ARBA" id="ARBA00010233"/>
    </source>
</evidence>
<dbReference type="InterPro" id="IPR003507">
    <property type="entry name" value="S66_fam"/>
</dbReference>
<dbReference type="Gene3D" id="3.40.50.10740">
    <property type="entry name" value="Class I glutamine amidotransferase-like"/>
    <property type="match status" value="1"/>
</dbReference>
<dbReference type="GO" id="GO:0016787">
    <property type="term" value="F:hydrolase activity"/>
    <property type="evidence" value="ECO:0007669"/>
    <property type="project" value="UniProtKB-KW"/>
</dbReference>
<proteinExistence type="inferred from homology"/>
<dbReference type="SUPFAM" id="SSF52317">
    <property type="entry name" value="Class I glutamine amidotransferase-like"/>
    <property type="match status" value="1"/>
</dbReference>
<dbReference type="AlphaFoldDB" id="A0A9D2RJX1"/>
<dbReference type="InterPro" id="IPR027478">
    <property type="entry name" value="LdcA_N"/>
</dbReference>
<name>A0A9D2RJX1_9FIRM</name>
<evidence type="ECO:0000313" key="5">
    <source>
        <dbReference type="EMBL" id="HJB06261.1"/>
    </source>
</evidence>
<feature type="domain" description="LD-carboxypeptidase C-terminal" evidence="4">
    <location>
        <begin position="216"/>
        <end position="335"/>
    </location>
</feature>
<dbReference type="Proteomes" id="UP000886804">
    <property type="component" value="Unassembled WGS sequence"/>
</dbReference>
<comment type="similarity">
    <text evidence="1">Belongs to the peptidase S66 family.</text>
</comment>
<dbReference type="InterPro" id="IPR029062">
    <property type="entry name" value="Class_I_gatase-like"/>
</dbReference>
<dbReference type="Pfam" id="PF17676">
    <property type="entry name" value="Peptidase_S66C"/>
    <property type="match status" value="1"/>
</dbReference>
<evidence type="ECO:0000259" key="4">
    <source>
        <dbReference type="Pfam" id="PF17676"/>
    </source>
</evidence>
<dbReference type="InterPro" id="IPR040921">
    <property type="entry name" value="Peptidase_S66C"/>
</dbReference>
<keyword evidence="2" id="KW-0378">Hydrolase</keyword>
<comment type="caution">
    <text evidence="5">The sequence shown here is derived from an EMBL/GenBank/DDBJ whole genome shotgun (WGS) entry which is preliminary data.</text>
</comment>
<evidence type="ECO:0000256" key="2">
    <source>
        <dbReference type="ARBA" id="ARBA00022801"/>
    </source>
</evidence>
<reference evidence="5" key="2">
    <citation type="submission" date="2021-04" db="EMBL/GenBank/DDBJ databases">
        <authorList>
            <person name="Gilroy R."/>
        </authorList>
    </citation>
    <scope>NUCLEOTIDE SEQUENCE</scope>
    <source>
        <strain evidence="5">CHK188-4685</strain>
    </source>
</reference>
<protein>
    <submittedName>
        <fullName evidence="5">LD-carboxypeptidase</fullName>
    </submittedName>
</protein>
<evidence type="ECO:0000313" key="6">
    <source>
        <dbReference type="Proteomes" id="UP000886804"/>
    </source>
</evidence>
<feature type="domain" description="LD-carboxypeptidase N-terminal" evidence="3">
    <location>
        <begin position="13"/>
        <end position="135"/>
    </location>
</feature>
<dbReference type="Pfam" id="PF02016">
    <property type="entry name" value="Peptidase_S66"/>
    <property type="match status" value="1"/>
</dbReference>
<dbReference type="PANTHER" id="PTHR30237">
    <property type="entry name" value="MURAMOYLTETRAPEPTIDE CARBOXYPEPTIDASE"/>
    <property type="match status" value="1"/>
</dbReference>
<dbReference type="EMBL" id="DWYS01000001">
    <property type="protein sequence ID" value="HJB06261.1"/>
    <property type="molecule type" value="Genomic_DNA"/>
</dbReference>
<organism evidence="5 6">
    <name type="scientific">Candidatus Enterocloster faecavium</name>
    <dbReference type="NCBI Taxonomy" id="2838560"/>
    <lineage>
        <taxon>Bacteria</taxon>
        <taxon>Bacillati</taxon>
        <taxon>Bacillota</taxon>
        <taxon>Clostridia</taxon>
        <taxon>Lachnospirales</taxon>
        <taxon>Lachnospiraceae</taxon>
        <taxon>Enterocloster</taxon>
    </lineage>
</organism>
<dbReference type="SUPFAM" id="SSF141986">
    <property type="entry name" value="LD-carboxypeptidase A C-terminal domain-like"/>
    <property type="match status" value="1"/>
</dbReference>
<accession>A0A9D2RJX1</accession>
<reference evidence="5" key="1">
    <citation type="journal article" date="2021" name="PeerJ">
        <title>Extensive microbial diversity within the chicken gut microbiome revealed by metagenomics and culture.</title>
        <authorList>
            <person name="Gilroy R."/>
            <person name="Ravi A."/>
            <person name="Getino M."/>
            <person name="Pursley I."/>
            <person name="Horton D.L."/>
            <person name="Alikhan N.F."/>
            <person name="Baker D."/>
            <person name="Gharbi K."/>
            <person name="Hall N."/>
            <person name="Watson M."/>
            <person name="Adriaenssens E.M."/>
            <person name="Foster-Nyarko E."/>
            <person name="Jarju S."/>
            <person name="Secka A."/>
            <person name="Antonio M."/>
            <person name="Oren A."/>
            <person name="Chaudhuri R.R."/>
            <person name="La Ragione R."/>
            <person name="Hildebrand F."/>
            <person name="Pallen M.J."/>
        </authorList>
    </citation>
    <scope>NUCLEOTIDE SEQUENCE</scope>
    <source>
        <strain evidence="5">CHK188-4685</strain>
    </source>
</reference>
<dbReference type="InterPro" id="IPR040449">
    <property type="entry name" value="Peptidase_S66_N"/>
</dbReference>
<dbReference type="CDD" id="cd07062">
    <property type="entry name" value="Peptidase_S66_mccF_like"/>
    <property type="match status" value="1"/>
</dbReference>
<dbReference type="InterPro" id="IPR027461">
    <property type="entry name" value="Carboxypeptidase_A_C_sf"/>
</dbReference>